<feature type="transmembrane region" description="Helical" evidence="6">
    <location>
        <begin position="183"/>
        <end position="201"/>
    </location>
</feature>
<dbReference type="GO" id="GO:0005886">
    <property type="term" value="C:plasma membrane"/>
    <property type="evidence" value="ECO:0007669"/>
    <property type="project" value="UniProtKB-SubCell"/>
</dbReference>
<evidence type="ECO:0000256" key="6">
    <source>
        <dbReference type="SAM" id="Phobius"/>
    </source>
</evidence>
<keyword evidence="3 6" id="KW-0812">Transmembrane</keyword>
<evidence type="ECO:0000259" key="7">
    <source>
        <dbReference type="SMART" id="SM01049"/>
    </source>
</evidence>
<keyword evidence="9" id="KW-1185">Reference proteome</keyword>
<dbReference type="OrthoDB" id="8555762at2"/>
<sequence length="318" mass="35256">MRLKARVSAIILATLIGLLMLSGVALYSLRHSILNERESQIRTTLELAVNMTAQYQQQEQLGKLTHEEAQNKAKEALRGLRRGDDYIFVRTTDNIRLVHPNAESIGKVDLGVKLPSGRTSAQAFADALAVSKVGFVKSMIARPGRTEPQPKLIGVTSFKPWGWVFGVGFYVDDIETTFWKQAGILVIVNLILLGVVTFLIVRMTSQILGQIGGEPQYAKECMQKIATGDLGVDINIKNGDGESLMSSLKIMQMKLKNISVAIHENADLLEEQVRDFDENVKTYLRTKSDADLDVLQRGLKKVLGFASLFNRSIGRIKV</sequence>
<protein>
    <submittedName>
        <fullName evidence="8">Cache domain-containing protein</fullName>
    </submittedName>
</protein>
<comment type="subcellular location">
    <subcellularLocation>
        <location evidence="1">Cell membrane</location>
        <topology evidence="1">Multi-pass membrane protein</topology>
    </subcellularLocation>
</comment>
<gene>
    <name evidence="8" type="ORF">SAMN05660284_02029</name>
</gene>
<keyword evidence="2" id="KW-1003">Cell membrane</keyword>
<evidence type="ECO:0000313" key="9">
    <source>
        <dbReference type="Proteomes" id="UP000242869"/>
    </source>
</evidence>
<dbReference type="Proteomes" id="UP000242869">
    <property type="component" value="Unassembled WGS sequence"/>
</dbReference>
<evidence type="ECO:0000256" key="3">
    <source>
        <dbReference type="ARBA" id="ARBA00022692"/>
    </source>
</evidence>
<name>A0A1I5AXY8_9NEIS</name>
<feature type="domain" description="Single Cache" evidence="7">
    <location>
        <begin position="30"/>
        <end position="122"/>
    </location>
</feature>
<dbReference type="InterPro" id="IPR033480">
    <property type="entry name" value="sCache_2"/>
</dbReference>
<evidence type="ECO:0000256" key="2">
    <source>
        <dbReference type="ARBA" id="ARBA00022475"/>
    </source>
</evidence>
<dbReference type="AlphaFoldDB" id="A0A1I5AXY8"/>
<dbReference type="STRING" id="83765.SAMN05660284_02029"/>
<evidence type="ECO:0000256" key="5">
    <source>
        <dbReference type="ARBA" id="ARBA00023136"/>
    </source>
</evidence>
<feature type="transmembrane region" description="Helical" evidence="6">
    <location>
        <begin position="6"/>
        <end position="29"/>
    </location>
</feature>
<accession>A0A1I5AXY8</accession>
<keyword evidence="5 6" id="KW-0472">Membrane</keyword>
<organism evidence="8 9">
    <name type="scientific">Formivibrio citricus</name>
    <dbReference type="NCBI Taxonomy" id="83765"/>
    <lineage>
        <taxon>Bacteria</taxon>
        <taxon>Pseudomonadati</taxon>
        <taxon>Pseudomonadota</taxon>
        <taxon>Betaproteobacteria</taxon>
        <taxon>Neisseriales</taxon>
        <taxon>Chitinibacteraceae</taxon>
        <taxon>Formivibrio</taxon>
    </lineage>
</organism>
<dbReference type="RefSeq" id="WP_091195568.1">
    <property type="nucleotide sequence ID" value="NZ_FOVE01000014.1"/>
</dbReference>
<evidence type="ECO:0000313" key="8">
    <source>
        <dbReference type="EMBL" id="SFN67297.1"/>
    </source>
</evidence>
<dbReference type="Pfam" id="PF17200">
    <property type="entry name" value="sCache_2"/>
    <property type="match status" value="1"/>
</dbReference>
<dbReference type="EMBL" id="FOVE01000014">
    <property type="protein sequence ID" value="SFN67297.1"/>
    <property type="molecule type" value="Genomic_DNA"/>
</dbReference>
<evidence type="ECO:0000256" key="1">
    <source>
        <dbReference type="ARBA" id="ARBA00004651"/>
    </source>
</evidence>
<dbReference type="SMART" id="SM01049">
    <property type="entry name" value="Cache_2"/>
    <property type="match status" value="1"/>
</dbReference>
<dbReference type="Gene3D" id="3.30.450.20">
    <property type="entry name" value="PAS domain"/>
    <property type="match status" value="1"/>
</dbReference>
<proteinExistence type="predicted"/>
<keyword evidence="4 6" id="KW-1133">Transmembrane helix</keyword>
<evidence type="ECO:0000256" key="4">
    <source>
        <dbReference type="ARBA" id="ARBA00022989"/>
    </source>
</evidence>
<reference evidence="9" key="1">
    <citation type="submission" date="2016-10" db="EMBL/GenBank/DDBJ databases">
        <authorList>
            <person name="Varghese N."/>
            <person name="Submissions S."/>
        </authorList>
    </citation>
    <scope>NUCLEOTIDE SEQUENCE [LARGE SCALE GENOMIC DNA]</scope>
    <source>
        <strain evidence="9">DSM 6150</strain>
    </source>
</reference>